<dbReference type="CDD" id="cd01651">
    <property type="entry name" value="RT_G2_intron"/>
    <property type="match status" value="1"/>
</dbReference>
<keyword evidence="2" id="KW-0808">Transferase</keyword>
<feature type="domain" description="Reverse transcriptase" evidence="1">
    <location>
        <begin position="75"/>
        <end position="356"/>
    </location>
</feature>
<dbReference type="InterPro" id="IPR000477">
    <property type="entry name" value="RT_dom"/>
</dbReference>
<dbReference type="KEGG" id="kbs:EPA93_33370"/>
<dbReference type="EMBL" id="CP035758">
    <property type="protein sequence ID" value="QBD80602.1"/>
    <property type="molecule type" value="Genomic_DNA"/>
</dbReference>
<evidence type="ECO:0000313" key="3">
    <source>
        <dbReference type="Proteomes" id="UP000290365"/>
    </source>
</evidence>
<dbReference type="OrthoDB" id="9793236at2"/>
<dbReference type="InterPro" id="IPR024937">
    <property type="entry name" value="Domain_X"/>
</dbReference>
<dbReference type="GO" id="GO:0006397">
    <property type="term" value="P:mRNA processing"/>
    <property type="evidence" value="ECO:0007669"/>
    <property type="project" value="InterPro"/>
</dbReference>
<protein>
    <submittedName>
        <fullName evidence="2">Group II intron reverse transcriptase/maturase</fullName>
    </submittedName>
</protein>
<dbReference type="PROSITE" id="PS50878">
    <property type="entry name" value="RT_POL"/>
    <property type="match status" value="1"/>
</dbReference>
<dbReference type="InterPro" id="IPR051083">
    <property type="entry name" value="GrpII_Intron_Splice-Mob/Def"/>
</dbReference>
<dbReference type="Pfam" id="PF00078">
    <property type="entry name" value="RVT_1"/>
    <property type="match status" value="1"/>
</dbReference>
<keyword evidence="3" id="KW-1185">Reference proteome</keyword>
<dbReference type="PANTHER" id="PTHR34047:SF8">
    <property type="entry name" value="PROTEIN YKFC"/>
    <property type="match status" value="1"/>
</dbReference>
<proteinExistence type="predicted"/>
<dbReference type="Pfam" id="PF01348">
    <property type="entry name" value="Intron_maturas2"/>
    <property type="match status" value="1"/>
</dbReference>
<dbReference type="Pfam" id="PF21368">
    <property type="entry name" value="AI2M-like_HNH"/>
    <property type="match status" value="1"/>
</dbReference>
<keyword evidence="2" id="KW-0695">RNA-directed DNA polymerase</keyword>
<dbReference type="GO" id="GO:0003964">
    <property type="term" value="F:RNA-directed DNA polymerase activity"/>
    <property type="evidence" value="ECO:0007669"/>
    <property type="project" value="UniProtKB-KW"/>
</dbReference>
<name>A0A4P6JYN4_KTERU</name>
<keyword evidence="2" id="KW-0548">Nucleotidyltransferase</keyword>
<accession>A0A4P6JYN4</accession>
<dbReference type="Proteomes" id="UP000290365">
    <property type="component" value="Chromosome"/>
</dbReference>
<sequence>MKVCAMQKAEIVLSMLGQKAKEDSSFVFDRLYRNLFNPDFYLLAYNNIYDKEGNLTEGADQVTLDGFTMRLVEKLIEEMRTETYRPGAVRRAFLPKENGSVRSPGVPTFRDKLVQEVVRLILQAIYEPTFLDSSHGFRPERSCHTALVQIKTTCKGTNWAIEGNIKGFFGHISLPKLLEILARRISDGRFLNLINLFLNAGHMENMRIFHPLTGAPQGGIVSPILANIYLHELDTFMEKLCQKYDTEAKERRTYEPYRKLYMERFDARKWADVQRAEALITQPLREPGDLDYIRVNYVRYADDFLVMLSGSKGLARQIREEIQHFLWAELQLELNTEEALLTNLADRPVSFLGYEIARARENAALAAAPPGVKKLAANGMLQLLVPSKAISEKLKPFVRDGKAVHHNARINDPILDILIQYNAEIRGLYNYYCLATDVSTKLNKFRYYHYTSLQKTIARKEKCSVAQVIEKYGVDVKRKQGTGTRRLIGITYETKAGKQTLTYFNEPLKKKTQPDTGPGGLGIWDKPILARHQILKRLAADTCEVCGKAWDSTNALDVHYVGKLKDIKQKYARSGRELPQWLPRVSSLPRRTLIVCERCRDEIRAATSSKES</sequence>
<dbReference type="InterPro" id="IPR043502">
    <property type="entry name" value="DNA/RNA_pol_sf"/>
</dbReference>
<organism evidence="2 3">
    <name type="scientific">Ktedonosporobacter rubrisoli</name>
    <dbReference type="NCBI Taxonomy" id="2509675"/>
    <lineage>
        <taxon>Bacteria</taxon>
        <taxon>Bacillati</taxon>
        <taxon>Chloroflexota</taxon>
        <taxon>Ktedonobacteria</taxon>
        <taxon>Ktedonobacterales</taxon>
        <taxon>Ktedonosporobacteraceae</taxon>
        <taxon>Ktedonosporobacter</taxon>
    </lineage>
</organism>
<dbReference type="SUPFAM" id="SSF56672">
    <property type="entry name" value="DNA/RNA polymerases"/>
    <property type="match status" value="1"/>
</dbReference>
<dbReference type="PANTHER" id="PTHR34047">
    <property type="entry name" value="NUCLEAR INTRON MATURASE 1, MITOCHONDRIAL-RELATED"/>
    <property type="match status" value="1"/>
</dbReference>
<reference evidence="2 3" key="1">
    <citation type="submission" date="2019-01" db="EMBL/GenBank/DDBJ databases">
        <title>Ktedonosporobacter rubrisoli SCAWS-G2.</title>
        <authorList>
            <person name="Huang Y."/>
            <person name="Yan B."/>
        </authorList>
    </citation>
    <scope>NUCLEOTIDE SEQUENCE [LARGE SCALE GENOMIC DNA]</scope>
    <source>
        <strain evidence="2 3">SCAWS-G2</strain>
    </source>
</reference>
<gene>
    <name evidence="2" type="ORF">EPA93_33370</name>
</gene>
<evidence type="ECO:0000313" key="2">
    <source>
        <dbReference type="EMBL" id="QBD80602.1"/>
    </source>
</evidence>
<dbReference type="InterPro" id="IPR049030">
    <property type="entry name" value="AI2M-like_HNH"/>
</dbReference>
<dbReference type="AlphaFoldDB" id="A0A4P6JYN4"/>
<evidence type="ECO:0000259" key="1">
    <source>
        <dbReference type="PROSITE" id="PS50878"/>
    </source>
</evidence>